<accession>A0A1I2Y8J1</accession>
<dbReference type="RefSeq" id="WP_092474204.1">
    <property type="nucleotide sequence ID" value="NZ_FOOX01000020.1"/>
</dbReference>
<reference evidence="2" key="1">
    <citation type="submission" date="2016-10" db="EMBL/GenBank/DDBJ databases">
        <authorList>
            <person name="Varghese N."/>
            <person name="Submissions S."/>
        </authorList>
    </citation>
    <scope>NUCLEOTIDE SEQUENCE [LARGE SCALE GENOMIC DNA]</scope>
    <source>
        <strain evidence="2">DSM 17038</strain>
    </source>
</reference>
<dbReference type="STRING" id="341036.SAMN05660649_04289"/>
<dbReference type="AlphaFoldDB" id="A0A1I2Y8J1"/>
<name>A0A1I2Y8J1_9FIRM</name>
<proteinExistence type="predicted"/>
<organism evidence="1 2">
    <name type="scientific">Desulfotruncus arcticus DSM 17038</name>
    <dbReference type="NCBI Taxonomy" id="1121424"/>
    <lineage>
        <taxon>Bacteria</taxon>
        <taxon>Bacillati</taxon>
        <taxon>Bacillota</taxon>
        <taxon>Clostridia</taxon>
        <taxon>Eubacteriales</taxon>
        <taxon>Desulfallaceae</taxon>
        <taxon>Desulfotruncus</taxon>
    </lineage>
</organism>
<gene>
    <name evidence="1" type="ORF">SAMN05660649_04289</name>
</gene>
<protein>
    <submittedName>
        <fullName evidence="1">Uncharacterized protein</fullName>
    </submittedName>
</protein>
<keyword evidence="2" id="KW-1185">Reference proteome</keyword>
<sequence length="78" mass="8821">MKLDVVKKLFVEKDTNQGDEMDDNFELGPYDSADIWTKDGSCHAAEIYEILDDKIVIADEDGNITNILLTEIEDIQEA</sequence>
<evidence type="ECO:0000313" key="2">
    <source>
        <dbReference type="Proteomes" id="UP000199337"/>
    </source>
</evidence>
<dbReference type="Proteomes" id="UP000199337">
    <property type="component" value="Unassembled WGS sequence"/>
</dbReference>
<dbReference type="EMBL" id="FOOX01000020">
    <property type="protein sequence ID" value="SFH21687.1"/>
    <property type="molecule type" value="Genomic_DNA"/>
</dbReference>
<evidence type="ECO:0000313" key="1">
    <source>
        <dbReference type="EMBL" id="SFH21687.1"/>
    </source>
</evidence>